<accession>A0A8H8BWK1</accession>
<feature type="compositionally biased region" description="Polar residues" evidence="5">
    <location>
        <begin position="651"/>
        <end position="694"/>
    </location>
</feature>
<protein>
    <recommendedName>
        <fullName evidence="6">Nucleoporin Nup159/Nup146 N-terminal domain-containing protein</fullName>
    </recommendedName>
</protein>
<dbReference type="PANTHER" id="PTHR23193:SF23">
    <property type="entry name" value="NUCLEAR PORE COMPLEX PROTEIN NUP153"/>
    <property type="match status" value="1"/>
</dbReference>
<comment type="subcellular location">
    <subcellularLocation>
        <location evidence="1">Nucleus</location>
    </subcellularLocation>
</comment>
<dbReference type="GO" id="GO:0017056">
    <property type="term" value="F:structural constituent of nuclear pore"/>
    <property type="evidence" value="ECO:0007669"/>
    <property type="project" value="TreeGrafter"/>
</dbReference>
<keyword evidence="3" id="KW-0539">Nucleus</keyword>
<feature type="compositionally biased region" description="Pro residues" evidence="5">
    <location>
        <begin position="858"/>
        <end position="873"/>
    </location>
</feature>
<proteinExistence type="predicted"/>
<evidence type="ECO:0000256" key="2">
    <source>
        <dbReference type="ARBA" id="ARBA00022448"/>
    </source>
</evidence>
<dbReference type="InterPro" id="IPR039462">
    <property type="entry name" value="Nup159/Nup146_N"/>
</dbReference>
<dbReference type="GO" id="GO:0008139">
    <property type="term" value="F:nuclear localization sequence binding"/>
    <property type="evidence" value="ECO:0007669"/>
    <property type="project" value="TreeGrafter"/>
</dbReference>
<feature type="compositionally biased region" description="Low complexity" evidence="5">
    <location>
        <begin position="1456"/>
        <end position="1466"/>
    </location>
</feature>
<feature type="region of interest" description="Disordered" evidence="5">
    <location>
        <begin position="1456"/>
        <end position="1480"/>
    </location>
</feature>
<dbReference type="OrthoDB" id="248320at2759"/>
<dbReference type="EMBL" id="JAFJYH010000001">
    <property type="protein sequence ID" value="KAG4426666.1"/>
    <property type="molecule type" value="Genomic_DNA"/>
</dbReference>
<feature type="compositionally biased region" description="Polar residues" evidence="5">
    <location>
        <begin position="1418"/>
        <end position="1429"/>
    </location>
</feature>
<dbReference type="Proteomes" id="UP000664132">
    <property type="component" value="Unassembled WGS sequence"/>
</dbReference>
<evidence type="ECO:0000256" key="3">
    <source>
        <dbReference type="ARBA" id="ARBA00023242"/>
    </source>
</evidence>
<feature type="region of interest" description="Disordered" evidence="5">
    <location>
        <begin position="463"/>
        <end position="541"/>
    </location>
</feature>
<feature type="compositionally biased region" description="Acidic residues" evidence="5">
    <location>
        <begin position="970"/>
        <end position="1006"/>
    </location>
</feature>
<feature type="compositionally biased region" description="Polar residues" evidence="5">
    <location>
        <begin position="886"/>
        <end position="895"/>
    </location>
</feature>
<feature type="compositionally biased region" description="Polar residues" evidence="5">
    <location>
        <begin position="1014"/>
        <end position="1029"/>
    </location>
</feature>
<dbReference type="InterPro" id="IPR026054">
    <property type="entry name" value="Nucleoporin"/>
</dbReference>
<feature type="region of interest" description="Disordered" evidence="5">
    <location>
        <begin position="646"/>
        <end position="815"/>
    </location>
</feature>
<feature type="coiled-coil region" evidence="4">
    <location>
        <begin position="1125"/>
        <end position="1152"/>
    </location>
</feature>
<feature type="compositionally biased region" description="Pro residues" evidence="5">
    <location>
        <begin position="940"/>
        <end position="949"/>
    </location>
</feature>
<feature type="compositionally biased region" description="Low complexity" evidence="5">
    <location>
        <begin position="779"/>
        <end position="799"/>
    </location>
</feature>
<reference evidence="7" key="1">
    <citation type="submission" date="2021-02" db="EMBL/GenBank/DDBJ databases">
        <title>Genome sequence Cadophora malorum strain M34.</title>
        <authorList>
            <person name="Stefanovic E."/>
            <person name="Vu D."/>
            <person name="Scully C."/>
            <person name="Dijksterhuis J."/>
            <person name="Roader J."/>
            <person name="Houbraken J."/>
        </authorList>
    </citation>
    <scope>NUCLEOTIDE SEQUENCE</scope>
    <source>
        <strain evidence="7">M34</strain>
    </source>
</reference>
<dbReference type="PANTHER" id="PTHR23193">
    <property type="entry name" value="NUCLEAR PORE COMPLEX PROTEIN NUP"/>
    <property type="match status" value="1"/>
</dbReference>
<dbReference type="Pfam" id="PF16755">
    <property type="entry name" value="Beta-prop_NUP159_NUP214"/>
    <property type="match status" value="1"/>
</dbReference>
<dbReference type="SUPFAM" id="SSF117289">
    <property type="entry name" value="Nucleoporin domain"/>
    <property type="match status" value="1"/>
</dbReference>
<evidence type="ECO:0000256" key="5">
    <source>
        <dbReference type="SAM" id="MobiDB-lite"/>
    </source>
</evidence>
<evidence type="ECO:0000313" key="7">
    <source>
        <dbReference type="EMBL" id="KAG4426666.1"/>
    </source>
</evidence>
<dbReference type="InterPro" id="IPR015943">
    <property type="entry name" value="WD40/YVTN_repeat-like_dom_sf"/>
</dbReference>
<dbReference type="Gene3D" id="2.130.10.10">
    <property type="entry name" value="YVTN repeat-like/Quinoprotein amine dehydrogenase"/>
    <property type="match status" value="1"/>
</dbReference>
<name>A0A8H8BWK1_9HELO</name>
<evidence type="ECO:0000313" key="8">
    <source>
        <dbReference type="Proteomes" id="UP000664132"/>
    </source>
</evidence>
<feature type="compositionally biased region" description="Low complexity" evidence="5">
    <location>
        <begin position="907"/>
        <end position="920"/>
    </location>
</feature>
<keyword evidence="4" id="KW-0175">Coiled coil</keyword>
<feature type="compositionally biased region" description="Polar residues" evidence="5">
    <location>
        <begin position="481"/>
        <end position="517"/>
    </location>
</feature>
<keyword evidence="8" id="KW-1185">Reference proteome</keyword>
<feature type="region of interest" description="Disordered" evidence="5">
    <location>
        <begin position="827"/>
        <end position="1123"/>
    </location>
</feature>
<evidence type="ECO:0000256" key="4">
    <source>
        <dbReference type="SAM" id="Coils"/>
    </source>
</evidence>
<sequence>MAFSFGSPAPAAAAGVNVQNGPDLEDIQTEALGFRALSGESKIQLLPTPWPADQLPPPTSSLMSIASQKGLVAAAGPDAVVVASTESIRKAFEGKSDSGNIKQFQPQLRIPMPMRVSQVAFSADETYLVLSAETGGGLAVYEVQSLQNGSTEPAYQLPTENLALRALIPNPTPEKAELFALVTTDGKLMMANVKEKSFVAGSNGPILKNGVSCVSWSARGKQLVAGLGDGTAYQMTPEGEGKADIPRPPNVDAGDYVSSITWLENLVFLMVHTPSQFDPGQAPNSTFHLVTRQMPSNYTFQKISDPAGPFGLNRSPPHHFMLRLRDFPPNLQDLIIVASSASADIGLFSRSKVPLTADRPADRVTGVFTMTEMSDDSRRAALPMSANFSDTSPIGLAMDLSSNQKVEKPIAGDEMDESPFPVPALMVLNNEGVLAAWWVIYMDSIRQGTAYPGLVVVGGSQTTPKAPAPTAAPTPAFGTPSQPAFGSSAFGTSNTGSAFGTARPTTSFGTPSASGPSTGAFGAPSGLGKSQSPWGTPAASSTAATAPAFGATAFGSTTATSNPAFGTPSFGSTSTPSLNNRASPWATAGGTGTTPAFGQPGGLDKPASVFGSSTAAGSTPAATSGFASFASNKGGFAAAAAAAKPAETPSVFGSQTTSTPNPFSTPATSQPIGTPSIFGSQPASKPNPFSTPATGQAWGASSGAPAANPLASGGFKLNSSFKADPSAKDETQDTSAASKGSFFGGNFGSALGEATKSPAAETPVSKEADMDSDDTSNKAPAANFTSTTPASTPAAPKTSIFGSPLPATGGLFGSIPATSLSIAKPVTAGFGFGKPSDDKPKPAAFSFANLNANGSPGPKTPLPSDPQPPPAQPKTPLSPKVKSEPVTDTPTTSNKIPEAPLPPDTTSKASFAAGESSGSSVTADAPLPPDFMPKVTTKPSQPPPTPGPLPNVAKPIPTELIPPSDVPGGPDDDGDDSGFLTEEEGDEGSENASEDVSEEVSEEGSGEDVAKDLSPTSENNQTPAISPESSFGGLKTRSPESSVFTKISKPGQPKPALFGELNGSAPVLLPPKVQLSPRSPSPVRNAIPGRLRPEASRSSSAPGFASQLLGSQRGGRPAGPAQPTLAQTEADLLNEERRRQEVRARKEAEEKQALVDEEDDRFHAFMRSELEPLRTLPDFEVHADYQGQTSLDNIPAQVEAVYRDINSMIDCLGVNARAMECFIKFHTEQYKDEGRTREDLEGDDEWCLVEIDNLSSIVEKDLAQELANGRVKDIDSKLQSCETLQRELIKLRAKHEDLKKMIDAHQDPTSLAIARAQPLSAEQAAQQTDLRKDFTKFQKLLAETEEALTILKAKMVSQETSHNRGGGPGGPTVEAVMRTITKMTTMAEKRSGDVDVLEGQMRKLRFSSVDSGEGSPFATPTNNRASMRTPAASSTFGLFYTPDSIKDSPQRFQNSLMSSVSSLSHSSPRKKMSGYSIQEKTQLRAQLAKKQAVTERLKTALKKNGTKVRPMDDDE</sequence>
<dbReference type="GO" id="GO:0006606">
    <property type="term" value="P:protein import into nucleus"/>
    <property type="evidence" value="ECO:0007669"/>
    <property type="project" value="TreeGrafter"/>
</dbReference>
<evidence type="ECO:0000259" key="6">
    <source>
        <dbReference type="Pfam" id="PF16755"/>
    </source>
</evidence>
<feature type="compositionally biased region" description="Low complexity" evidence="5">
    <location>
        <begin position="565"/>
        <end position="598"/>
    </location>
</feature>
<comment type="caution">
    <text evidence="7">The sequence shown here is derived from an EMBL/GenBank/DDBJ whole genome shotgun (WGS) entry which is preliminary data.</text>
</comment>
<feature type="coiled-coil region" evidence="4">
    <location>
        <begin position="1274"/>
        <end position="1301"/>
    </location>
</feature>
<dbReference type="GO" id="GO:0005643">
    <property type="term" value="C:nuclear pore"/>
    <property type="evidence" value="ECO:0007669"/>
    <property type="project" value="TreeGrafter"/>
</dbReference>
<keyword evidence="2" id="KW-0813">Transport</keyword>
<feature type="region of interest" description="Disordered" evidence="5">
    <location>
        <begin position="1408"/>
        <end position="1429"/>
    </location>
</feature>
<gene>
    <name evidence="7" type="ORF">IFR04_000097</name>
</gene>
<organism evidence="7 8">
    <name type="scientific">Cadophora malorum</name>
    <dbReference type="NCBI Taxonomy" id="108018"/>
    <lineage>
        <taxon>Eukaryota</taxon>
        <taxon>Fungi</taxon>
        <taxon>Dikarya</taxon>
        <taxon>Ascomycota</taxon>
        <taxon>Pezizomycotina</taxon>
        <taxon>Leotiomycetes</taxon>
        <taxon>Helotiales</taxon>
        <taxon>Ploettnerulaceae</taxon>
        <taxon>Cadophora</taxon>
    </lineage>
</organism>
<feature type="domain" description="Nucleoporin Nup159/Nup146 N-terminal" evidence="6">
    <location>
        <begin position="56"/>
        <end position="434"/>
    </location>
</feature>
<dbReference type="GO" id="GO:0006405">
    <property type="term" value="P:RNA export from nucleus"/>
    <property type="evidence" value="ECO:0007669"/>
    <property type="project" value="TreeGrafter"/>
</dbReference>
<feature type="region of interest" description="Disordered" evidence="5">
    <location>
        <begin position="565"/>
        <end position="616"/>
    </location>
</feature>
<evidence type="ECO:0000256" key="1">
    <source>
        <dbReference type="ARBA" id="ARBA00004123"/>
    </source>
</evidence>
<dbReference type="FunFam" id="2.130.10.10:FF:000645">
    <property type="entry name" value="Putative nuclear pore complex subunit Nup159"/>
    <property type="match status" value="1"/>
</dbReference>